<dbReference type="GO" id="GO:0005730">
    <property type="term" value="C:nucleolus"/>
    <property type="evidence" value="ECO:0007669"/>
    <property type="project" value="UniProtKB-SubCell"/>
</dbReference>
<evidence type="ECO:0000259" key="4">
    <source>
        <dbReference type="Pfam" id="PF08698"/>
    </source>
</evidence>
<gene>
    <name evidence="5" type="primary">DNTTIP2</name>
    <name evidence="5" type="ORF">F1559_002480</name>
</gene>
<name>A0A7J7IQ46_9RHOD</name>
<evidence type="ECO:0000313" key="5">
    <source>
        <dbReference type="EMBL" id="KAF6004451.1"/>
    </source>
</evidence>
<dbReference type="InterPro" id="IPR039883">
    <property type="entry name" value="Fcf2/DNTTIP2"/>
</dbReference>
<feature type="domain" description="Fcf2 pre-rRNA processing C-terminal" evidence="4">
    <location>
        <begin position="80"/>
        <end position="167"/>
    </location>
</feature>
<dbReference type="GO" id="GO:0006396">
    <property type="term" value="P:RNA processing"/>
    <property type="evidence" value="ECO:0007669"/>
    <property type="project" value="TreeGrafter"/>
</dbReference>
<reference evidence="5 6" key="1">
    <citation type="journal article" date="2020" name="J. Phycol.">
        <title>Comparative genome analysis reveals Cyanidiococcus gen. nov., a new extremophilic red algal genus sister to Cyanidioschyzon (Cyanidioschyzonaceae, Rhodophyta).</title>
        <authorList>
            <person name="Liu S.-L."/>
            <person name="Chiang Y.-R."/>
            <person name="Yoon H.S."/>
            <person name="Fu H.-Y."/>
        </authorList>
    </citation>
    <scope>NUCLEOTIDE SEQUENCE [LARGE SCALE GENOMIC DNA]</scope>
    <source>
        <strain evidence="5 6">THAL066</strain>
    </source>
</reference>
<comment type="caution">
    <text evidence="5">The sequence shown here is derived from an EMBL/GenBank/DDBJ whole genome shotgun (WGS) entry which is preliminary data.</text>
</comment>
<evidence type="ECO:0000256" key="3">
    <source>
        <dbReference type="SAM" id="MobiDB-lite"/>
    </source>
</evidence>
<keyword evidence="2" id="KW-0539">Nucleus</keyword>
<dbReference type="AlphaFoldDB" id="A0A7J7IQ46"/>
<evidence type="ECO:0000256" key="2">
    <source>
        <dbReference type="ARBA" id="ARBA00023242"/>
    </source>
</evidence>
<dbReference type="InterPro" id="IPR014810">
    <property type="entry name" value="Fcf2_C"/>
</dbReference>
<dbReference type="GO" id="GO:0003723">
    <property type="term" value="F:RNA binding"/>
    <property type="evidence" value="ECO:0007669"/>
    <property type="project" value="TreeGrafter"/>
</dbReference>
<feature type="compositionally biased region" description="Basic residues" evidence="3">
    <location>
        <begin position="183"/>
        <end position="201"/>
    </location>
</feature>
<dbReference type="PANTHER" id="PTHR21686:SF12">
    <property type="entry name" value="DEOXYNUCLEOTIDYLTRANSFERASE TERMINAL-INTERACTING PROTEIN 2"/>
    <property type="match status" value="1"/>
</dbReference>
<dbReference type="GO" id="GO:0016740">
    <property type="term" value="F:transferase activity"/>
    <property type="evidence" value="ECO:0007669"/>
    <property type="project" value="UniProtKB-KW"/>
</dbReference>
<dbReference type="Pfam" id="PF08698">
    <property type="entry name" value="Fcf2"/>
    <property type="match status" value="1"/>
</dbReference>
<evidence type="ECO:0000313" key="6">
    <source>
        <dbReference type="Proteomes" id="UP000530660"/>
    </source>
</evidence>
<accession>A0A7J7IQ46</accession>
<dbReference type="OrthoDB" id="4947at2759"/>
<evidence type="ECO:0000256" key="1">
    <source>
        <dbReference type="ARBA" id="ARBA00004604"/>
    </source>
</evidence>
<dbReference type="EMBL" id="VWRR01000003">
    <property type="protein sequence ID" value="KAF6004451.1"/>
    <property type="molecule type" value="Genomic_DNA"/>
</dbReference>
<keyword evidence="6" id="KW-1185">Reference proteome</keyword>
<dbReference type="Proteomes" id="UP000530660">
    <property type="component" value="Unassembled WGS sequence"/>
</dbReference>
<organism evidence="5 6">
    <name type="scientific">Cyanidiococcus yangmingshanensis</name>
    <dbReference type="NCBI Taxonomy" id="2690220"/>
    <lineage>
        <taxon>Eukaryota</taxon>
        <taxon>Rhodophyta</taxon>
        <taxon>Bangiophyceae</taxon>
        <taxon>Cyanidiales</taxon>
        <taxon>Cyanidiaceae</taxon>
        <taxon>Cyanidiococcus</taxon>
    </lineage>
</organism>
<sequence length="201" mass="23583">MAARRRRVPQTGARHTERDVLECVARAAYNVMATSSLLLPASRTFLDEESSCHESDVEIEDLIDKYAGDKAPVGEAENSFELPAESAAVLAKEVSILRLRQHWDPKRFYKSMGNNNDFDLRRFQLGTVIEAPHEFYTAERLRRRERKPRLFEEVMEDQCVRAYVRRRFRDVQERAQRTAEASRRRRRRRRQGGSSKRSGRR</sequence>
<keyword evidence="5" id="KW-0808">Transferase</keyword>
<protein>
    <submittedName>
        <fullName evidence="5">Deoxynucleotidyltransferase, terminal, interacting protein 2</fullName>
    </submittedName>
</protein>
<feature type="region of interest" description="Disordered" evidence="3">
    <location>
        <begin position="174"/>
        <end position="201"/>
    </location>
</feature>
<proteinExistence type="predicted"/>
<comment type="subcellular location">
    <subcellularLocation>
        <location evidence="1">Nucleus</location>
        <location evidence="1">Nucleolus</location>
    </subcellularLocation>
</comment>
<dbReference type="PANTHER" id="PTHR21686">
    <property type="entry name" value="DEOXYNUCLEOTIDYLTRANSFERASE TERMINAL-INTERACTING PROTEIN 2"/>
    <property type="match status" value="1"/>
</dbReference>